<evidence type="ECO:0000256" key="1">
    <source>
        <dbReference type="ARBA" id="ARBA00004442"/>
    </source>
</evidence>
<organism evidence="10 11">
    <name type="scientific">Variovorax gossypii</name>
    <dbReference type="NCBI Taxonomy" id="1679495"/>
    <lineage>
        <taxon>Bacteria</taxon>
        <taxon>Pseudomonadati</taxon>
        <taxon>Pseudomonadota</taxon>
        <taxon>Betaproteobacteria</taxon>
        <taxon>Burkholderiales</taxon>
        <taxon>Comamonadaceae</taxon>
        <taxon>Variovorax</taxon>
    </lineage>
</organism>
<dbReference type="AlphaFoldDB" id="A0A431TGN8"/>
<reference evidence="10 11" key="1">
    <citation type="submission" date="2018-12" db="EMBL/GenBank/DDBJ databases">
        <title>The genome of Variovorax gossypii DSM 100435.</title>
        <authorList>
            <person name="Gao J."/>
            <person name="Sun J."/>
        </authorList>
    </citation>
    <scope>NUCLEOTIDE SEQUENCE [LARGE SCALE GENOMIC DNA]</scope>
    <source>
        <strain evidence="10 11">DSM 100435</strain>
    </source>
</reference>
<evidence type="ECO:0000256" key="4">
    <source>
        <dbReference type="ARBA" id="ARBA00022452"/>
    </source>
</evidence>
<evidence type="ECO:0000256" key="8">
    <source>
        <dbReference type="ARBA" id="ARBA00023237"/>
    </source>
</evidence>
<dbReference type="GO" id="GO:0046819">
    <property type="term" value="P:protein secretion by the type V secretion system"/>
    <property type="evidence" value="ECO:0007669"/>
    <property type="project" value="TreeGrafter"/>
</dbReference>
<dbReference type="Pfam" id="PF03865">
    <property type="entry name" value="ShlB"/>
    <property type="match status" value="1"/>
</dbReference>
<dbReference type="Pfam" id="PF08479">
    <property type="entry name" value="POTRA_2"/>
    <property type="match status" value="1"/>
</dbReference>
<dbReference type="Gene3D" id="2.40.160.50">
    <property type="entry name" value="membrane protein fhac: a member of the omp85/tpsb transporter family"/>
    <property type="match status" value="1"/>
</dbReference>
<dbReference type="InterPro" id="IPR005565">
    <property type="entry name" value="Hemolysn_activator_HlyB_C"/>
</dbReference>
<name>A0A431TGN8_9BURK</name>
<dbReference type="EMBL" id="RXOE01000006">
    <property type="protein sequence ID" value="RTQ32652.1"/>
    <property type="molecule type" value="Genomic_DNA"/>
</dbReference>
<keyword evidence="5" id="KW-0812">Transmembrane</keyword>
<evidence type="ECO:0000259" key="9">
    <source>
        <dbReference type="PROSITE" id="PS51779"/>
    </source>
</evidence>
<proteinExistence type="inferred from homology"/>
<keyword evidence="3" id="KW-0813">Transport</keyword>
<comment type="similarity">
    <text evidence="2">Belongs to the TPS (TC 1.B.20) family.</text>
</comment>
<gene>
    <name evidence="10" type="ORF">EJP69_20835</name>
</gene>
<evidence type="ECO:0000256" key="6">
    <source>
        <dbReference type="ARBA" id="ARBA00022927"/>
    </source>
</evidence>
<keyword evidence="7" id="KW-0472">Membrane</keyword>
<dbReference type="Proteomes" id="UP000267418">
    <property type="component" value="Unassembled WGS sequence"/>
</dbReference>
<dbReference type="GO" id="GO:0008320">
    <property type="term" value="F:protein transmembrane transporter activity"/>
    <property type="evidence" value="ECO:0007669"/>
    <property type="project" value="TreeGrafter"/>
</dbReference>
<evidence type="ECO:0000256" key="7">
    <source>
        <dbReference type="ARBA" id="ARBA00023136"/>
    </source>
</evidence>
<evidence type="ECO:0000256" key="3">
    <source>
        <dbReference type="ARBA" id="ARBA00022448"/>
    </source>
</evidence>
<keyword evidence="8" id="KW-0998">Cell outer membrane</keyword>
<dbReference type="GO" id="GO:0098046">
    <property type="term" value="C:type V protein secretion system complex"/>
    <property type="evidence" value="ECO:0007669"/>
    <property type="project" value="TreeGrafter"/>
</dbReference>
<accession>A0A431TGN8</accession>
<dbReference type="PROSITE" id="PS51779">
    <property type="entry name" value="POTRA"/>
    <property type="match status" value="1"/>
</dbReference>
<dbReference type="PANTHER" id="PTHR34597">
    <property type="entry name" value="SLR1661 PROTEIN"/>
    <property type="match status" value="1"/>
</dbReference>
<evidence type="ECO:0000256" key="2">
    <source>
        <dbReference type="ARBA" id="ARBA00009055"/>
    </source>
</evidence>
<comment type="caution">
    <text evidence="10">The sequence shown here is derived from an EMBL/GenBank/DDBJ whole genome shotgun (WGS) entry which is preliminary data.</text>
</comment>
<keyword evidence="4" id="KW-1134">Transmembrane beta strand</keyword>
<dbReference type="OrthoDB" id="9763372at2"/>
<keyword evidence="11" id="KW-1185">Reference proteome</keyword>
<protein>
    <submittedName>
        <fullName evidence="10">ShlB/FhaC/HecB family hemolysin secretion/activation protein</fullName>
    </submittedName>
</protein>
<keyword evidence="6" id="KW-0653">Protein transport</keyword>
<comment type="subcellular location">
    <subcellularLocation>
        <location evidence="1">Cell outer membrane</location>
    </subcellularLocation>
</comment>
<evidence type="ECO:0000256" key="5">
    <source>
        <dbReference type="ARBA" id="ARBA00022692"/>
    </source>
</evidence>
<dbReference type="InterPro" id="IPR051544">
    <property type="entry name" value="TPS_OM_transporter"/>
</dbReference>
<dbReference type="InterPro" id="IPR034746">
    <property type="entry name" value="POTRA"/>
</dbReference>
<dbReference type="GO" id="GO:0009279">
    <property type="term" value="C:cell outer membrane"/>
    <property type="evidence" value="ECO:0007669"/>
    <property type="project" value="UniProtKB-SubCell"/>
</dbReference>
<dbReference type="InterPro" id="IPR013686">
    <property type="entry name" value="Polypept-transport_assoc_ShlB"/>
</dbReference>
<dbReference type="Gene3D" id="3.10.20.310">
    <property type="entry name" value="membrane protein fhac"/>
    <property type="match status" value="1"/>
</dbReference>
<dbReference type="PANTHER" id="PTHR34597:SF3">
    <property type="entry name" value="OUTER MEMBRANE TRANSPORTER CDIB"/>
    <property type="match status" value="1"/>
</dbReference>
<feature type="domain" description="POTRA" evidence="9">
    <location>
        <begin position="15"/>
        <end position="90"/>
    </location>
</feature>
<evidence type="ECO:0000313" key="10">
    <source>
        <dbReference type="EMBL" id="RTQ32652.1"/>
    </source>
</evidence>
<evidence type="ECO:0000313" key="11">
    <source>
        <dbReference type="Proteomes" id="UP000267418"/>
    </source>
</evidence>
<sequence length="535" mass="57207">MLAIAGWANAQGERFDISRFQVEGDTLLGAAEVDRLVASMAGPGKAYGDIQRAVDALQQAYTRAGYTTVRVSVPEQELTGGTVKLRVTESVISSVTVSGNTHFDSDNIRASLSRLQPGRVPDLRAVSESVQLANDSPAKQIGVTLGEGASPGTIDAKVSVVDHDPLRLITTLDNTGTEASGRWRTGVALQHANLFNRDQVGTLAYTTSPDSPAGMRLHLYSLGYRIPLYGFGDSLDFIYGKSSVNSPASSPTLGGVLGFTGKGDVYGLRWNHFLGRSGESSSKLVVGLDRRRIDSRCDIGGEQVSIAPPTPPIASCVPYVTMPLSLTYIGQRDSVDEVLAYSAGLSRNLPSGTRYTNLDGRTDRYSYLTPGNRRTRDDFVVLRGSASYAKNLSSGWQARLAGSAQYTNTPLVASEQFGLTGQTLVRGFLERAVVADSGVVVNAELYSPELSALTGVPGQLRALVFFDAGQGSNSRTAGTTLPRRVHVSSMGVGARYSWGRDFSLRLDIARVNDAGPSLTEKRGDWRAHLSAMLAF</sequence>